<dbReference type="Proteomes" id="UP001299876">
    <property type="component" value="Unassembled WGS sequence"/>
</dbReference>
<protein>
    <submittedName>
        <fullName evidence="1">Uncharacterized protein</fullName>
    </submittedName>
</protein>
<keyword evidence="2" id="KW-1185">Reference proteome</keyword>
<comment type="caution">
    <text evidence="1">The sequence shown here is derived from an EMBL/GenBank/DDBJ whole genome shotgun (WGS) entry which is preliminary data.</text>
</comment>
<organism evidence="1 2">
    <name type="scientific">Pseudomonas violetae</name>
    <dbReference type="NCBI Taxonomy" id="2915813"/>
    <lineage>
        <taxon>Bacteria</taxon>
        <taxon>Pseudomonadati</taxon>
        <taxon>Pseudomonadota</taxon>
        <taxon>Gammaproteobacteria</taxon>
        <taxon>Pseudomonadales</taxon>
        <taxon>Pseudomonadaceae</taxon>
        <taxon>Pseudomonas</taxon>
    </lineage>
</organism>
<proteinExistence type="predicted"/>
<evidence type="ECO:0000313" key="1">
    <source>
        <dbReference type="EMBL" id="MCK1788805.1"/>
    </source>
</evidence>
<accession>A0ABT0ESU1</accession>
<gene>
    <name evidence="1" type="ORF">L9059_01080</name>
</gene>
<sequence>MLKKIISKFRAEPLAEAPSLRLIPSHVPAYKTTSVRLGSSMASARDCEVVYAEVGREKVPSTSWIAYAYPLQQITVFIQGNPESSRESMLNQLQTVLTRLKDGDDWGSVMDEQVRYAFTYKRKAPGLSLFQESSGTGETAGMNAAGAVQRRPDDAPPLQQLTVLLQGTRHSERDTIVGQLEGILKILRAGGNSREDHDDDFGYSFTYTSALSG</sequence>
<name>A0ABT0ESU1_9PSED</name>
<dbReference type="RefSeq" id="WP_247286045.1">
    <property type="nucleotide sequence ID" value="NZ_JAKNRW010000001.1"/>
</dbReference>
<reference evidence="1 2" key="1">
    <citation type="submission" date="2022-02" db="EMBL/GenBank/DDBJ databases">
        <title>Comparative genomics of the first Antarctic Pseudomonas spp. capable of biotransforming 2,4,6-Trinitrotoluene.</title>
        <authorList>
            <person name="Cabrera M.A."/>
            <person name="Marquez S.L."/>
            <person name="Perez-Donoso J.M."/>
        </authorList>
    </citation>
    <scope>NUCLEOTIDE SEQUENCE [LARGE SCALE GENOMIC DNA]</scope>
    <source>
        <strain evidence="1 2">TNT19</strain>
    </source>
</reference>
<dbReference type="EMBL" id="JAKNRW010000001">
    <property type="protein sequence ID" value="MCK1788805.1"/>
    <property type="molecule type" value="Genomic_DNA"/>
</dbReference>
<evidence type="ECO:0000313" key="2">
    <source>
        <dbReference type="Proteomes" id="UP001299876"/>
    </source>
</evidence>